<protein>
    <submittedName>
        <fullName evidence="3">Uncharacterized protein</fullName>
    </submittedName>
</protein>
<evidence type="ECO:0000256" key="1">
    <source>
        <dbReference type="SAM" id="MobiDB-lite"/>
    </source>
</evidence>
<keyword evidence="2" id="KW-0732">Signal</keyword>
<evidence type="ECO:0000256" key="2">
    <source>
        <dbReference type="SAM" id="SignalP"/>
    </source>
</evidence>
<accession>A0A6D2I176</accession>
<reference evidence="3" key="1">
    <citation type="submission" date="2020-01" db="EMBL/GenBank/DDBJ databases">
        <authorList>
            <person name="Mishra B."/>
        </authorList>
    </citation>
    <scope>NUCLEOTIDE SEQUENCE [LARGE SCALE GENOMIC DNA]</scope>
</reference>
<dbReference type="EMBL" id="CACVBM020000444">
    <property type="protein sequence ID" value="CAA7019165.1"/>
    <property type="molecule type" value="Genomic_DNA"/>
</dbReference>
<evidence type="ECO:0000313" key="4">
    <source>
        <dbReference type="Proteomes" id="UP000467841"/>
    </source>
</evidence>
<comment type="caution">
    <text evidence="3">The sequence shown here is derived from an EMBL/GenBank/DDBJ whole genome shotgun (WGS) entry which is preliminary data.</text>
</comment>
<dbReference type="Proteomes" id="UP000467841">
    <property type="component" value="Unassembled WGS sequence"/>
</dbReference>
<keyword evidence="4" id="KW-1185">Reference proteome</keyword>
<sequence length="72" mass="7908">MKVFLKFALLALFLATVFGQNLATVPYDCCRTICKGGYCDGEVCWCHGKPLGPPEPKDVGAGRHPPRPLKFK</sequence>
<feature type="region of interest" description="Disordered" evidence="1">
    <location>
        <begin position="52"/>
        <end position="72"/>
    </location>
</feature>
<evidence type="ECO:0000313" key="3">
    <source>
        <dbReference type="EMBL" id="CAA7019165.1"/>
    </source>
</evidence>
<gene>
    <name evidence="3" type="ORF">MERR_LOCUS6400</name>
</gene>
<dbReference type="AlphaFoldDB" id="A0A6D2I176"/>
<feature type="signal peptide" evidence="2">
    <location>
        <begin position="1"/>
        <end position="19"/>
    </location>
</feature>
<organism evidence="3 4">
    <name type="scientific">Microthlaspi erraticum</name>
    <dbReference type="NCBI Taxonomy" id="1685480"/>
    <lineage>
        <taxon>Eukaryota</taxon>
        <taxon>Viridiplantae</taxon>
        <taxon>Streptophyta</taxon>
        <taxon>Embryophyta</taxon>
        <taxon>Tracheophyta</taxon>
        <taxon>Spermatophyta</taxon>
        <taxon>Magnoliopsida</taxon>
        <taxon>eudicotyledons</taxon>
        <taxon>Gunneridae</taxon>
        <taxon>Pentapetalae</taxon>
        <taxon>rosids</taxon>
        <taxon>malvids</taxon>
        <taxon>Brassicales</taxon>
        <taxon>Brassicaceae</taxon>
        <taxon>Coluteocarpeae</taxon>
        <taxon>Microthlaspi</taxon>
    </lineage>
</organism>
<proteinExistence type="predicted"/>
<name>A0A6D2I176_9BRAS</name>
<feature type="chain" id="PRO_5025617911" evidence="2">
    <location>
        <begin position="20"/>
        <end position="72"/>
    </location>
</feature>